<sequence>MRAAPGYPKQMFIPMAGGGEGAQCQAWGRL</sequence>
<keyword evidence="2" id="KW-1185">Reference proteome</keyword>
<name>A0A1I7HD02_9BURK</name>
<reference evidence="1 2" key="1">
    <citation type="submission" date="2016-10" db="EMBL/GenBank/DDBJ databases">
        <authorList>
            <person name="de Groot N.N."/>
        </authorList>
    </citation>
    <scope>NUCLEOTIDE SEQUENCE [LARGE SCALE GENOMIC DNA]</scope>
    <source>
        <strain evidence="1 2">R-24608</strain>
    </source>
</reference>
<dbReference type="Proteomes" id="UP000183656">
    <property type="component" value="Unassembled WGS sequence"/>
</dbReference>
<organism evidence="1 2">
    <name type="scientific">Paenacidovorax caeni</name>
    <dbReference type="NCBI Taxonomy" id="343013"/>
    <lineage>
        <taxon>Bacteria</taxon>
        <taxon>Pseudomonadati</taxon>
        <taxon>Pseudomonadota</taxon>
        <taxon>Betaproteobacteria</taxon>
        <taxon>Burkholderiales</taxon>
        <taxon>Comamonadaceae</taxon>
        <taxon>Paenacidovorax</taxon>
    </lineage>
</organism>
<protein>
    <submittedName>
        <fullName evidence="1">Uncharacterized protein</fullName>
    </submittedName>
</protein>
<proteinExistence type="predicted"/>
<dbReference type="EMBL" id="FPBX01000010">
    <property type="protein sequence ID" value="SFU58603.1"/>
    <property type="molecule type" value="Genomic_DNA"/>
</dbReference>
<accession>A0A1I7HD02</accession>
<dbReference type="AlphaFoldDB" id="A0A1I7HD02"/>
<evidence type="ECO:0000313" key="2">
    <source>
        <dbReference type="Proteomes" id="UP000183656"/>
    </source>
</evidence>
<gene>
    <name evidence="1" type="ORF">SAMN04489707_10106</name>
</gene>
<evidence type="ECO:0000313" key="1">
    <source>
        <dbReference type="EMBL" id="SFU58603.1"/>
    </source>
</evidence>